<name>S8BCF4_PENO1</name>
<dbReference type="AlphaFoldDB" id="S8BCF4"/>
<evidence type="ECO:0000313" key="2">
    <source>
        <dbReference type="EMBL" id="EPS32622.1"/>
    </source>
</evidence>
<evidence type="ECO:0000313" key="3">
    <source>
        <dbReference type="Proteomes" id="UP000019376"/>
    </source>
</evidence>
<feature type="compositionally biased region" description="Basic and acidic residues" evidence="1">
    <location>
        <begin position="1"/>
        <end position="16"/>
    </location>
</feature>
<protein>
    <submittedName>
        <fullName evidence="2">Uncharacterized protein</fullName>
    </submittedName>
</protein>
<gene>
    <name evidence="2" type="ORF">PDE_07582</name>
</gene>
<sequence>MAPGKENAERAEEKKAAGWMTEESDGGRNSAAKKKRETSRQEALKKIGLADRGKDDQVGTFTTARVMMARA</sequence>
<keyword evidence="3" id="KW-1185">Reference proteome</keyword>
<dbReference type="Proteomes" id="UP000019376">
    <property type="component" value="Unassembled WGS sequence"/>
</dbReference>
<reference evidence="2 3" key="1">
    <citation type="journal article" date="2013" name="PLoS ONE">
        <title>Genomic and secretomic analyses reveal unique features of the lignocellulolytic enzyme system of Penicillium decumbens.</title>
        <authorList>
            <person name="Liu G."/>
            <person name="Zhang L."/>
            <person name="Wei X."/>
            <person name="Zou G."/>
            <person name="Qin Y."/>
            <person name="Ma L."/>
            <person name="Li J."/>
            <person name="Zheng H."/>
            <person name="Wang S."/>
            <person name="Wang C."/>
            <person name="Xun L."/>
            <person name="Zhao G.-P."/>
            <person name="Zhou Z."/>
            <person name="Qu Y."/>
        </authorList>
    </citation>
    <scope>NUCLEOTIDE SEQUENCE [LARGE SCALE GENOMIC DNA]</scope>
    <source>
        <strain evidence="3">114-2 / CGMCC 5302</strain>
    </source>
</reference>
<accession>S8BCF4</accession>
<evidence type="ECO:0000256" key="1">
    <source>
        <dbReference type="SAM" id="MobiDB-lite"/>
    </source>
</evidence>
<proteinExistence type="predicted"/>
<dbReference type="EMBL" id="KB644414">
    <property type="protein sequence ID" value="EPS32622.1"/>
    <property type="molecule type" value="Genomic_DNA"/>
</dbReference>
<dbReference type="HOGENOM" id="CLU_2740854_0_0_1"/>
<organism evidence="2 3">
    <name type="scientific">Penicillium oxalicum (strain 114-2 / CGMCC 5302)</name>
    <name type="common">Penicillium decumbens</name>
    <dbReference type="NCBI Taxonomy" id="933388"/>
    <lineage>
        <taxon>Eukaryota</taxon>
        <taxon>Fungi</taxon>
        <taxon>Dikarya</taxon>
        <taxon>Ascomycota</taxon>
        <taxon>Pezizomycotina</taxon>
        <taxon>Eurotiomycetes</taxon>
        <taxon>Eurotiomycetidae</taxon>
        <taxon>Eurotiales</taxon>
        <taxon>Aspergillaceae</taxon>
        <taxon>Penicillium</taxon>
    </lineage>
</organism>
<feature type="region of interest" description="Disordered" evidence="1">
    <location>
        <begin position="1"/>
        <end position="44"/>
    </location>
</feature>